<evidence type="ECO:0000256" key="1">
    <source>
        <dbReference type="SAM" id="Phobius"/>
    </source>
</evidence>
<dbReference type="RefSeq" id="WP_082002429.1">
    <property type="nucleotide sequence ID" value="NZ_CALJZO010000032.1"/>
</dbReference>
<dbReference type="Proteomes" id="UP000030848">
    <property type="component" value="Unassembled WGS sequence"/>
</dbReference>
<dbReference type="EMBL" id="JRZE01000006">
    <property type="protein sequence ID" value="KHF43515.1"/>
    <property type="molecule type" value="Genomic_DNA"/>
</dbReference>
<keyword evidence="1" id="KW-0472">Membrane</keyword>
<comment type="caution">
    <text evidence="2">The sequence shown here is derived from an EMBL/GenBank/DDBJ whole genome shotgun (WGS) entry which is preliminary data.</text>
</comment>
<protein>
    <submittedName>
        <fullName evidence="2">Flagellar basal body protein FliL</fullName>
    </submittedName>
</protein>
<keyword evidence="2" id="KW-0282">Flagellum</keyword>
<keyword evidence="1" id="KW-1133">Transmembrane helix</keyword>
<gene>
    <name evidence="2" type="ORF">MINT15_37170</name>
</gene>
<sequence length="417" mass="43763">MAVAPGPGPQPKKSKRGLIITLVAVLVLALGGGATWWALSRSDSVASGAATPEDAVTELLSALDNGDLLGAANTLAPSEASILADQLTQSFDEYKRLGLLDQNADPSSFSGFELVAENLTFDSQSAERVNDHVTITKLTGGTLTINADLTKLPLAQEYLDAMLAEAGGAAALTDSETLDIGSHVQQTGEPIRIATVNVDGEWYPSLLYTFADNLLAEAGLSWPQESIPAHGADSPTEAVKQLLQAAFDANFTRVIELLPPDEMAVLHDVGPALVHQLGNLAEGPSGIQVLDVQTEDKQVAGGTLATLTALSLEIPGQGQLTVTKNGDCYELTAPQGTQQLCGEELGQRMAAEADESTPPQMLQHIGESLAEHGVGAVVTQVDGQYYVSPLRTLNELGMSLSRGLEPEDLKQILQGIN</sequence>
<proteinExistence type="predicted"/>
<evidence type="ECO:0000313" key="3">
    <source>
        <dbReference type="Proteomes" id="UP000030848"/>
    </source>
</evidence>
<reference evidence="2 3" key="1">
    <citation type="submission" date="2014-10" db="EMBL/GenBank/DDBJ databases">
        <title>Genome sequence of Micropolyspora internatus JCM3315.</title>
        <authorList>
            <person name="Shin S.-K."/>
            <person name="Yi H."/>
        </authorList>
    </citation>
    <scope>NUCLEOTIDE SEQUENCE [LARGE SCALE GENOMIC DNA]</scope>
    <source>
        <strain evidence="2 3">JCM 3315</strain>
    </source>
</reference>
<evidence type="ECO:0000313" key="2">
    <source>
        <dbReference type="EMBL" id="KHF43515.1"/>
    </source>
</evidence>
<feature type="transmembrane region" description="Helical" evidence="1">
    <location>
        <begin position="18"/>
        <end position="39"/>
    </location>
</feature>
<keyword evidence="1" id="KW-0812">Transmembrane</keyword>
<keyword evidence="2" id="KW-0969">Cilium</keyword>
<keyword evidence="2" id="KW-0966">Cell projection</keyword>
<dbReference type="AlphaFoldDB" id="A0A837D8I3"/>
<name>A0A837D8I3_9PSEU</name>
<dbReference type="OrthoDB" id="3574198at2"/>
<organism evidence="2 3">
    <name type="scientific">Saccharomonospora viridis</name>
    <dbReference type="NCBI Taxonomy" id="1852"/>
    <lineage>
        <taxon>Bacteria</taxon>
        <taxon>Bacillati</taxon>
        <taxon>Actinomycetota</taxon>
        <taxon>Actinomycetes</taxon>
        <taxon>Pseudonocardiales</taxon>
        <taxon>Pseudonocardiaceae</taxon>
        <taxon>Saccharomonospora</taxon>
    </lineage>
</organism>
<accession>A0A837D8I3</accession>